<sequence>MGGGWCVHCHRRHFFRCCKTSSLSWKLSQKKTPETSL</sequence>
<accession>A0ACC1B961</accession>
<evidence type="ECO:0000313" key="2">
    <source>
        <dbReference type="Proteomes" id="UP001164250"/>
    </source>
</evidence>
<evidence type="ECO:0000313" key="1">
    <source>
        <dbReference type="EMBL" id="KAJ0095378.1"/>
    </source>
</evidence>
<organism evidence="1 2">
    <name type="scientific">Pistacia atlantica</name>
    <dbReference type="NCBI Taxonomy" id="434234"/>
    <lineage>
        <taxon>Eukaryota</taxon>
        <taxon>Viridiplantae</taxon>
        <taxon>Streptophyta</taxon>
        <taxon>Embryophyta</taxon>
        <taxon>Tracheophyta</taxon>
        <taxon>Spermatophyta</taxon>
        <taxon>Magnoliopsida</taxon>
        <taxon>eudicotyledons</taxon>
        <taxon>Gunneridae</taxon>
        <taxon>Pentapetalae</taxon>
        <taxon>rosids</taxon>
        <taxon>malvids</taxon>
        <taxon>Sapindales</taxon>
        <taxon>Anacardiaceae</taxon>
        <taxon>Pistacia</taxon>
    </lineage>
</organism>
<gene>
    <name evidence="1" type="ORF">Patl1_16071</name>
</gene>
<protein>
    <submittedName>
        <fullName evidence="1">Uncharacterized protein</fullName>
    </submittedName>
</protein>
<dbReference type="Proteomes" id="UP001164250">
    <property type="component" value="Chromosome 6"/>
</dbReference>
<comment type="caution">
    <text evidence="1">The sequence shown here is derived from an EMBL/GenBank/DDBJ whole genome shotgun (WGS) entry which is preliminary data.</text>
</comment>
<name>A0ACC1B961_9ROSI</name>
<keyword evidence="2" id="KW-1185">Reference proteome</keyword>
<reference evidence="2" key="1">
    <citation type="journal article" date="2023" name="G3 (Bethesda)">
        <title>Genome assembly and association tests identify interacting loci associated with vigor, precocity, and sex in interspecific pistachio rootstocks.</title>
        <authorList>
            <person name="Palmer W."/>
            <person name="Jacygrad E."/>
            <person name="Sagayaradj S."/>
            <person name="Cavanaugh K."/>
            <person name="Han R."/>
            <person name="Bertier L."/>
            <person name="Beede B."/>
            <person name="Kafkas S."/>
            <person name="Golino D."/>
            <person name="Preece J."/>
            <person name="Michelmore R."/>
        </authorList>
    </citation>
    <scope>NUCLEOTIDE SEQUENCE [LARGE SCALE GENOMIC DNA]</scope>
</reference>
<dbReference type="EMBL" id="CM047902">
    <property type="protein sequence ID" value="KAJ0095378.1"/>
    <property type="molecule type" value="Genomic_DNA"/>
</dbReference>
<proteinExistence type="predicted"/>